<dbReference type="Pfam" id="PF05362">
    <property type="entry name" value="Lon_C"/>
    <property type="match status" value="1"/>
</dbReference>
<keyword evidence="1" id="KW-0378">Hydrolase</keyword>
<dbReference type="InterPro" id="IPR020568">
    <property type="entry name" value="Ribosomal_Su5_D2-typ_SF"/>
</dbReference>
<evidence type="ECO:0000259" key="3">
    <source>
        <dbReference type="PROSITE" id="PS51786"/>
    </source>
</evidence>
<dbReference type="SMART" id="SM00228">
    <property type="entry name" value="PDZ"/>
    <property type="match status" value="1"/>
</dbReference>
<evidence type="ECO:0000313" key="5">
    <source>
        <dbReference type="Proteomes" id="UP001519345"/>
    </source>
</evidence>
<dbReference type="RefSeq" id="WP_209461440.1">
    <property type="nucleotide sequence ID" value="NZ_CP110224.1"/>
</dbReference>
<name>A0ABS4ICZ5_9BACI</name>
<dbReference type="Gene3D" id="2.30.42.10">
    <property type="match status" value="1"/>
</dbReference>
<dbReference type="InterPro" id="IPR001478">
    <property type="entry name" value="PDZ"/>
</dbReference>
<dbReference type="NCBIfam" id="NF041438">
    <property type="entry name" value="SepM_fam_S16"/>
    <property type="match status" value="1"/>
</dbReference>
<comment type="caution">
    <text evidence="4">The sequence shown here is derived from an EMBL/GenBank/DDBJ whole genome shotgun (WGS) entry which is preliminary data.</text>
</comment>
<keyword evidence="1" id="KW-0720">Serine protease</keyword>
<keyword evidence="1" id="KW-0645">Protease</keyword>
<keyword evidence="5" id="KW-1185">Reference proteome</keyword>
<dbReference type="PANTHER" id="PTHR10046">
    <property type="entry name" value="ATP DEPENDENT LON PROTEASE FAMILY MEMBER"/>
    <property type="match status" value="1"/>
</dbReference>
<dbReference type="EMBL" id="JAGGKX010000001">
    <property type="protein sequence ID" value="MBP1968211.1"/>
    <property type="molecule type" value="Genomic_DNA"/>
</dbReference>
<comment type="similarity">
    <text evidence="1">Belongs to the peptidase S16 family.</text>
</comment>
<dbReference type="InterPro" id="IPR027065">
    <property type="entry name" value="Lon_Prtase"/>
</dbReference>
<dbReference type="Proteomes" id="UP001519345">
    <property type="component" value="Unassembled WGS sequence"/>
</dbReference>
<evidence type="ECO:0000313" key="4">
    <source>
        <dbReference type="EMBL" id="MBP1968211.1"/>
    </source>
</evidence>
<comment type="catalytic activity">
    <reaction evidence="1">
        <text>Hydrolysis of proteins in presence of ATP.</text>
        <dbReference type="EC" id="3.4.21.53"/>
    </reaction>
</comment>
<dbReference type="Pfam" id="PF13180">
    <property type="entry name" value="PDZ_2"/>
    <property type="match status" value="1"/>
</dbReference>
<dbReference type="SUPFAM" id="SSF54211">
    <property type="entry name" value="Ribosomal protein S5 domain 2-like"/>
    <property type="match status" value="1"/>
</dbReference>
<dbReference type="PROSITE" id="PS51786">
    <property type="entry name" value="LON_PROTEOLYTIC"/>
    <property type="match status" value="1"/>
</dbReference>
<feature type="active site" evidence="1">
    <location>
        <position position="280"/>
    </location>
</feature>
<protein>
    <recommendedName>
        <fullName evidence="1">endopeptidase La</fullName>
        <ecNumber evidence="1">3.4.21.53</ecNumber>
    </recommendedName>
</protein>
<gene>
    <name evidence="4" type="ORF">J2Z83_000303</name>
</gene>
<dbReference type="InterPro" id="IPR014721">
    <property type="entry name" value="Ribsml_uS5_D2-typ_fold_subgr"/>
</dbReference>
<sequence length="341" mass="37570">MRFTKKHILSLIAVLLVAYFLSAYRLDYYIQRPGGAEALNPIVEVVDGYESTGEMHLMTISGGQATPMQYLWAMILPHSEILPLDHVRPEGISDDEYMEAQLQMMESSQEASTVVAYEAANEAIRIDYNGVYVVSIVEDMPADGKLQTGDRIVGIDGNDMQEADDLINYVESKEARDTISLEIVRGEETIIEDITLELFGEEEDRVGIGISLVTDRTVEVDPEVVFSSGRIGGPSAGLMFALEMYDQLTEEDLTRGYQIAGTGEVDYNGNVLRIGGVDKKIVAADREGVDIFFAPNEGDAEDSNYQMAIETAENIGADMDVVPVDTFNDALSYLQEIESNS</sequence>
<dbReference type="EC" id="3.4.21.53" evidence="1"/>
<proteinExistence type="inferred from homology"/>
<dbReference type="PROSITE" id="PS50106">
    <property type="entry name" value="PDZ"/>
    <property type="match status" value="1"/>
</dbReference>
<organism evidence="4 5">
    <name type="scientific">Virgibacillus natechei</name>
    <dbReference type="NCBI Taxonomy" id="1216297"/>
    <lineage>
        <taxon>Bacteria</taxon>
        <taxon>Bacillati</taxon>
        <taxon>Bacillota</taxon>
        <taxon>Bacilli</taxon>
        <taxon>Bacillales</taxon>
        <taxon>Bacillaceae</taxon>
        <taxon>Virgibacillus</taxon>
    </lineage>
</organism>
<feature type="domain" description="PDZ" evidence="2">
    <location>
        <begin position="101"/>
        <end position="187"/>
    </location>
</feature>
<feature type="domain" description="Lon proteolytic" evidence="3">
    <location>
        <begin position="231"/>
        <end position="337"/>
    </location>
</feature>
<accession>A0ABS4ICZ5</accession>
<reference evidence="4 5" key="1">
    <citation type="submission" date="2021-03" db="EMBL/GenBank/DDBJ databases">
        <title>Genomic Encyclopedia of Type Strains, Phase IV (KMG-IV): sequencing the most valuable type-strain genomes for metagenomic binning, comparative biology and taxonomic classification.</title>
        <authorList>
            <person name="Goeker M."/>
        </authorList>
    </citation>
    <scope>NUCLEOTIDE SEQUENCE [LARGE SCALE GENOMIC DNA]</scope>
    <source>
        <strain evidence="4 5">DSM 25609</strain>
    </source>
</reference>
<dbReference type="InterPro" id="IPR036034">
    <property type="entry name" value="PDZ_sf"/>
</dbReference>
<dbReference type="Gene3D" id="3.30.230.10">
    <property type="match status" value="1"/>
</dbReference>
<dbReference type="SUPFAM" id="SSF50156">
    <property type="entry name" value="PDZ domain-like"/>
    <property type="match status" value="1"/>
</dbReference>
<evidence type="ECO:0000259" key="2">
    <source>
        <dbReference type="PROSITE" id="PS50106"/>
    </source>
</evidence>
<feature type="active site" evidence="1">
    <location>
        <position position="235"/>
    </location>
</feature>
<dbReference type="InterPro" id="IPR008269">
    <property type="entry name" value="Lon_proteolytic"/>
</dbReference>
<evidence type="ECO:0000256" key="1">
    <source>
        <dbReference type="PROSITE-ProRule" id="PRU01122"/>
    </source>
</evidence>